<organism evidence="8 9">
    <name type="scientific">Paracoccus liaowanqingii</name>
    <dbReference type="NCBI Taxonomy" id="2560053"/>
    <lineage>
        <taxon>Bacteria</taxon>
        <taxon>Pseudomonadati</taxon>
        <taxon>Pseudomonadota</taxon>
        <taxon>Alphaproteobacteria</taxon>
        <taxon>Rhodobacterales</taxon>
        <taxon>Paracoccaceae</taxon>
        <taxon>Paracoccus</taxon>
    </lineage>
</organism>
<protein>
    <submittedName>
        <fullName evidence="8">Glycosyltransferase family 2 protein</fullName>
    </submittedName>
</protein>
<feature type="domain" description="Glycosyltransferase 2-like" evidence="7">
    <location>
        <begin position="1"/>
        <end position="115"/>
    </location>
</feature>
<evidence type="ECO:0000313" key="8">
    <source>
        <dbReference type="EMBL" id="TGN37518.1"/>
    </source>
</evidence>
<feature type="transmembrane region" description="Helical" evidence="6">
    <location>
        <begin position="286"/>
        <end position="306"/>
    </location>
</feature>
<dbReference type="Gene3D" id="3.90.550.10">
    <property type="entry name" value="Spore Coat Polysaccharide Biosynthesis Protein SpsA, Chain A"/>
    <property type="match status" value="1"/>
</dbReference>
<dbReference type="GO" id="GO:0016757">
    <property type="term" value="F:glycosyltransferase activity"/>
    <property type="evidence" value="ECO:0007669"/>
    <property type="project" value="UniProtKB-KW"/>
</dbReference>
<dbReference type="Pfam" id="PF00535">
    <property type="entry name" value="Glycos_transf_2"/>
    <property type="match status" value="1"/>
</dbReference>
<name>A0A4Z1BZF3_9RHOB</name>
<keyword evidence="6" id="KW-1133">Transmembrane helix</keyword>
<keyword evidence="6" id="KW-0812">Transmembrane</keyword>
<dbReference type="PANTHER" id="PTHR43646">
    <property type="entry name" value="GLYCOSYLTRANSFERASE"/>
    <property type="match status" value="1"/>
</dbReference>
<proteinExistence type="predicted"/>
<feature type="transmembrane region" description="Helical" evidence="6">
    <location>
        <begin position="260"/>
        <end position="279"/>
    </location>
</feature>
<keyword evidence="2" id="KW-1003">Cell membrane</keyword>
<evidence type="ECO:0000256" key="3">
    <source>
        <dbReference type="ARBA" id="ARBA00022676"/>
    </source>
</evidence>
<dbReference type="EMBL" id="SRPG01000531">
    <property type="protein sequence ID" value="TGN37518.1"/>
    <property type="molecule type" value="Genomic_DNA"/>
</dbReference>
<dbReference type="PANTHER" id="PTHR43646:SF2">
    <property type="entry name" value="GLYCOSYLTRANSFERASE 2-LIKE DOMAIN-CONTAINING PROTEIN"/>
    <property type="match status" value="1"/>
</dbReference>
<evidence type="ECO:0000259" key="7">
    <source>
        <dbReference type="Pfam" id="PF00535"/>
    </source>
</evidence>
<evidence type="ECO:0000256" key="5">
    <source>
        <dbReference type="ARBA" id="ARBA00023136"/>
    </source>
</evidence>
<evidence type="ECO:0000256" key="2">
    <source>
        <dbReference type="ARBA" id="ARBA00022475"/>
    </source>
</evidence>
<dbReference type="CDD" id="cd02525">
    <property type="entry name" value="Succinoglycan_BP_ExoA"/>
    <property type="match status" value="1"/>
</dbReference>
<dbReference type="Proteomes" id="UP000297972">
    <property type="component" value="Unassembled WGS sequence"/>
</dbReference>
<keyword evidence="5 6" id="KW-0472">Membrane</keyword>
<accession>A0A4Z1BZF3</accession>
<gene>
    <name evidence="8" type="ORF">E4L95_22805</name>
</gene>
<evidence type="ECO:0000256" key="1">
    <source>
        <dbReference type="ARBA" id="ARBA00004236"/>
    </source>
</evidence>
<comment type="subcellular location">
    <subcellularLocation>
        <location evidence="1">Cell membrane</location>
    </subcellularLocation>
</comment>
<dbReference type="GO" id="GO:0005886">
    <property type="term" value="C:plasma membrane"/>
    <property type="evidence" value="ECO:0007669"/>
    <property type="project" value="UniProtKB-SubCell"/>
</dbReference>
<keyword evidence="3" id="KW-0328">Glycosyltransferase</keyword>
<evidence type="ECO:0000313" key="9">
    <source>
        <dbReference type="Proteomes" id="UP000297972"/>
    </source>
</evidence>
<dbReference type="RefSeq" id="WP_135819447.1">
    <property type="nucleotide sequence ID" value="NZ_SRPG01000531.1"/>
</dbReference>
<dbReference type="InterPro" id="IPR001173">
    <property type="entry name" value="Glyco_trans_2-like"/>
</dbReference>
<sequence>NEESHIEACLRSLFDGDEAMQNAQVVVADGGSTDRTREIVAILHAEFSNITLIDNPERLQSAAMNCIVESYARFGHTVLVRCDAHTIYPKRYVLRVARSLLDHKADALAVPMDSQGIGHMQKAIAWVSDSRIGSGGSAHRGGRSSGYVDHGHHAGFLIASFLAIGGYDASFSHNEDAEFDYRLRMAGGQIWLDADIRIKYRPRASLFLLAQQYWYYGRGRARTVFKHRLRPRIRQILPVINVIMNIFSFIAAAISSPIFLVWPGIYLALLLGTGATMALQERSFRGFYAGPALGTMHLAWGLGFIWQSATWRAKTWRRSPARP</sequence>
<keyword evidence="4 8" id="KW-0808">Transferase</keyword>
<evidence type="ECO:0000256" key="6">
    <source>
        <dbReference type="SAM" id="Phobius"/>
    </source>
</evidence>
<evidence type="ECO:0000256" key="4">
    <source>
        <dbReference type="ARBA" id="ARBA00022679"/>
    </source>
</evidence>
<comment type="caution">
    <text evidence="8">The sequence shown here is derived from an EMBL/GenBank/DDBJ whole genome shotgun (WGS) entry which is preliminary data.</text>
</comment>
<dbReference type="OrthoDB" id="8416156at2"/>
<reference evidence="8 9" key="1">
    <citation type="submission" date="2019-03" db="EMBL/GenBank/DDBJ databases">
        <authorList>
            <person name="Li J."/>
        </authorList>
    </citation>
    <scope>NUCLEOTIDE SEQUENCE [LARGE SCALE GENOMIC DNA]</scope>
    <source>
        <strain evidence="8 9">3058</strain>
    </source>
</reference>
<dbReference type="SUPFAM" id="SSF53448">
    <property type="entry name" value="Nucleotide-diphospho-sugar transferases"/>
    <property type="match status" value="1"/>
</dbReference>
<dbReference type="InterPro" id="IPR029044">
    <property type="entry name" value="Nucleotide-diphossugar_trans"/>
</dbReference>
<dbReference type="AlphaFoldDB" id="A0A4Z1BZF3"/>
<feature type="non-terminal residue" evidence="8">
    <location>
        <position position="1"/>
    </location>
</feature>
<keyword evidence="9" id="KW-1185">Reference proteome</keyword>